<evidence type="ECO:0000313" key="1">
    <source>
        <dbReference type="EMBL" id="MPC72829.1"/>
    </source>
</evidence>
<accession>A0A5B7HST8</accession>
<keyword evidence="2" id="KW-1185">Reference proteome</keyword>
<gene>
    <name evidence="1" type="ORF">E2C01_067143</name>
</gene>
<protein>
    <submittedName>
        <fullName evidence="1">Uncharacterized protein</fullName>
    </submittedName>
</protein>
<sequence length="94" mass="10262">MVVVHTITTARSSDGAWNVPWRGVPCRAVPCRAVDPRAIVLSLRGTTRHFSTSRGSDVFGVFVEVGQVGRGGPHLAGSRSINKREWVSKESYQL</sequence>
<name>A0A5B7HST8_PORTR</name>
<proteinExistence type="predicted"/>
<organism evidence="1 2">
    <name type="scientific">Portunus trituberculatus</name>
    <name type="common">Swimming crab</name>
    <name type="synonym">Neptunus trituberculatus</name>
    <dbReference type="NCBI Taxonomy" id="210409"/>
    <lineage>
        <taxon>Eukaryota</taxon>
        <taxon>Metazoa</taxon>
        <taxon>Ecdysozoa</taxon>
        <taxon>Arthropoda</taxon>
        <taxon>Crustacea</taxon>
        <taxon>Multicrustacea</taxon>
        <taxon>Malacostraca</taxon>
        <taxon>Eumalacostraca</taxon>
        <taxon>Eucarida</taxon>
        <taxon>Decapoda</taxon>
        <taxon>Pleocyemata</taxon>
        <taxon>Brachyura</taxon>
        <taxon>Eubrachyura</taxon>
        <taxon>Portunoidea</taxon>
        <taxon>Portunidae</taxon>
        <taxon>Portuninae</taxon>
        <taxon>Portunus</taxon>
    </lineage>
</organism>
<dbReference type="AlphaFoldDB" id="A0A5B7HST8"/>
<comment type="caution">
    <text evidence="1">The sequence shown here is derived from an EMBL/GenBank/DDBJ whole genome shotgun (WGS) entry which is preliminary data.</text>
</comment>
<evidence type="ECO:0000313" key="2">
    <source>
        <dbReference type="Proteomes" id="UP000324222"/>
    </source>
</evidence>
<dbReference type="Proteomes" id="UP000324222">
    <property type="component" value="Unassembled WGS sequence"/>
</dbReference>
<reference evidence="1 2" key="1">
    <citation type="submission" date="2019-05" db="EMBL/GenBank/DDBJ databases">
        <title>Another draft genome of Portunus trituberculatus and its Hox gene families provides insights of decapod evolution.</title>
        <authorList>
            <person name="Jeong J.-H."/>
            <person name="Song I."/>
            <person name="Kim S."/>
            <person name="Choi T."/>
            <person name="Kim D."/>
            <person name="Ryu S."/>
            <person name="Kim W."/>
        </authorList>
    </citation>
    <scope>NUCLEOTIDE SEQUENCE [LARGE SCALE GENOMIC DNA]</scope>
    <source>
        <tissue evidence="1">Muscle</tissue>
    </source>
</reference>
<dbReference type="EMBL" id="VSRR010035494">
    <property type="protein sequence ID" value="MPC72829.1"/>
    <property type="molecule type" value="Genomic_DNA"/>
</dbReference>